<proteinExistence type="predicted"/>
<dbReference type="EMBL" id="FPHZ01000213">
    <property type="protein sequence ID" value="SFV89220.1"/>
    <property type="molecule type" value="Genomic_DNA"/>
</dbReference>
<accession>A0A1W1E5M0</accession>
<evidence type="ECO:0000313" key="1">
    <source>
        <dbReference type="EMBL" id="SFV89220.1"/>
    </source>
</evidence>
<organism evidence="1">
    <name type="scientific">hydrothermal vent metagenome</name>
    <dbReference type="NCBI Taxonomy" id="652676"/>
    <lineage>
        <taxon>unclassified sequences</taxon>
        <taxon>metagenomes</taxon>
        <taxon>ecological metagenomes</taxon>
    </lineage>
</organism>
<gene>
    <name evidence="1" type="ORF">MNB_SUP05-SYMBIONT-5-370</name>
</gene>
<sequence length="243" mass="27598">MNEADKPGVLRSSITVELSTKEAVALFNGRKKTEELNLIIGLSDFAQRVRDINNASHNNDPYADFFLLEIEYALKSAKEELIDSQDDLTKLSDSSLLQINQGSSIRPTTLETRFASVYANIALDLLKRADNLLLTLYALRHTGMFNRVDCNNQINNTKRLLRKTFLSANGYRFFGINRRDVEQQTAKYRQAHVAMKFTEELPADILDKTRRAEFAPNIVLDPNEIFRKPKKVNTQATAAAKDE</sequence>
<name>A0A1W1E5M0_9ZZZZ</name>
<dbReference type="Pfam" id="PF08900">
    <property type="entry name" value="AcaB"/>
    <property type="match status" value="1"/>
</dbReference>
<dbReference type="AlphaFoldDB" id="A0A1W1E5M0"/>
<dbReference type="InterPro" id="IPR014996">
    <property type="entry name" value="AcaB"/>
</dbReference>
<dbReference type="NCBIfam" id="TIGR03761">
    <property type="entry name" value="ICE_PFL4669"/>
    <property type="match status" value="1"/>
</dbReference>
<reference evidence="1" key="1">
    <citation type="submission" date="2016-10" db="EMBL/GenBank/DDBJ databases">
        <authorList>
            <person name="de Groot N.N."/>
        </authorList>
    </citation>
    <scope>NUCLEOTIDE SEQUENCE</scope>
</reference>
<protein>
    <submittedName>
        <fullName evidence="1">Uncharacterized protein</fullName>
    </submittedName>
</protein>